<dbReference type="InterPro" id="IPR006597">
    <property type="entry name" value="Sel1-like"/>
</dbReference>
<dbReference type="SUPFAM" id="SSF81901">
    <property type="entry name" value="HCP-like"/>
    <property type="match status" value="2"/>
</dbReference>
<evidence type="ECO:0000313" key="2">
    <source>
        <dbReference type="EMBL" id="SEH96430.1"/>
    </source>
</evidence>
<organism evidence="2 3">
    <name type="scientific">Akkermansia glycaniphila</name>
    <dbReference type="NCBI Taxonomy" id="1679444"/>
    <lineage>
        <taxon>Bacteria</taxon>
        <taxon>Pseudomonadati</taxon>
        <taxon>Verrucomicrobiota</taxon>
        <taxon>Verrucomicrobiia</taxon>
        <taxon>Verrucomicrobiales</taxon>
        <taxon>Akkermansiaceae</taxon>
        <taxon>Akkermansia</taxon>
    </lineage>
</organism>
<dbReference type="InterPro" id="IPR011990">
    <property type="entry name" value="TPR-like_helical_dom_sf"/>
</dbReference>
<protein>
    <submittedName>
        <fullName evidence="2">Sel1 repeat</fullName>
    </submittedName>
</protein>
<keyword evidence="1" id="KW-0732">Signal</keyword>
<dbReference type="Pfam" id="PF08238">
    <property type="entry name" value="Sel1"/>
    <property type="match status" value="6"/>
</dbReference>
<keyword evidence="3" id="KW-1185">Reference proteome</keyword>
<dbReference type="Proteomes" id="UP000176204">
    <property type="component" value="Chromosome I"/>
</dbReference>
<dbReference type="AlphaFoldDB" id="A0A1C7PC89"/>
<accession>A0A1C7PC89</accession>
<dbReference type="PANTHER" id="PTHR11102:SF160">
    <property type="entry name" value="ERAD-ASSOCIATED E3 UBIQUITIN-PROTEIN LIGASE COMPONENT HRD3"/>
    <property type="match status" value="1"/>
</dbReference>
<dbReference type="InterPro" id="IPR050767">
    <property type="entry name" value="Sel1_AlgK"/>
</dbReference>
<feature type="chain" id="PRO_5014266534" evidence="1">
    <location>
        <begin position="23"/>
        <end position="351"/>
    </location>
</feature>
<sequence length="351" mass="39877">MRFSGTLSILLCIILTHIPVQAANIHDIEEPGNEIDRVDNPGTAFSRGQDCRNRNQPEQAFQWFLKAAELGHPESQLIIGECYTWGHGTPKNHDKAFYWLLKAAEQKQMPAYKLVAGCYRYGVGTPINIQKADYWQRKSLQDKKEKIERQTGVQILDTISDEPLMNHYAAAVKGNPIDMDDVAWAFFEGKGVPQDKAQAIAWWTKAAKLGDAQSQYNLGKCYEYGEGAPRNKKEAQRWYAEADKPRNGQPSSYFRQITGNNNPTRGMTPEIKAIYDKAKAGDVEAELKLAFCYYDGDGVARNHDEARQWFALAAEHGNETARRLLPKFQPMRRTYWRVGRNTASRTSKINL</sequence>
<evidence type="ECO:0000256" key="1">
    <source>
        <dbReference type="SAM" id="SignalP"/>
    </source>
</evidence>
<dbReference type="RefSeq" id="WP_067775196.1">
    <property type="nucleotide sequence ID" value="NZ_LIGX01000021.1"/>
</dbReference>
<dbReference type="EMBL" id="LT629973">
    <property type="protein sequence ID" value="SEH96430.1"/>
    <property type="molecule type" value="Genomic_DNA"/>
</dbReference>
<dbReference type="STRING" id="1679444.PYTT_2134"/>
<evidence type="ECO:0000313" key="3">
    <source>
        <dbReference type="Proteomes" id="UP000176204"/>
    </source>
</evidence>
<dbReference type="Gene3D" id="1.25.40.10">
    <property type="entry name" value="Tetratricopeptide repeat domain"/>
    <property type="match status" value="3"/>
</dbReference>
<reference evidence="3" key="1">
    <citation type="submission" date="2016-09" db="EMBL/GenBank/DDBJ databases">
        <authorList>
            <person name="Koehorst J."/>
        </authorList>
    </citation>
    <scope>NUCLEOTIDE SEQUENCE [LARGE SCALE GENOMIC DNA]</scope>
</reference>
<dbReference type="PANTHER" id="PTHR11102">
    <property type="entry name" value="SEL-1-LIKE PROTEIN"/>
    <property type="match status" value="1"/>
</dbReference>
<dbReference type="OrthoDB" id="194544at2"/>
<dbReference type="KEGG" id="agl:PYTT_2134"/>
<dbReference type="SMART" id="SM00671">
    <property type="entry name" value="SEL1"/>
    <property type="match status" value="6"/>
</dbReference>
<proteinExistence type="predicted"/>
<feature type="signal peptide" evidence="1">
    <location>
        <begin position="1"/>
        <end position="22"/>
    </location>
</feature>
<gene>
    <name evidence="2" type="ORF">PYTT_2134</name>
</gene>
<name>A0A1C7PC89_9BACT</name>